<organism evidence="1 2">
    <name type="scientific">Dendrobium thyrsiflorum</name>
    <name type="common">Pinecone-like raceme dendrobium</name>
    <name type="synonym">Orchid</name>
    <dbReference type="NCBI Taxonomy" id="117978"/>
    <lineage>
        <taxon>Eukaryota</taxon>
        <taxon>Viridiplantae</taxon>
        <taxon>Streptophyta</taxon>
        <taxon>Embryophyta</taxon>
        <taxon>Tracheophyta</taxon>
        <taxon>Spermatophyta</taxon>
        <taxon>Magnoliopsida</taxon>
        <taxon>Liliopsida</taxon>
        <taxon>Asparagales</taxon>
        <taxon>Orchidaceae</taxon>
        <taxon>Epidendroideae</taxon>
        <taxon>Malaxideae</taxon>
        <taxon>Dendrobiinae</taxon>
        <taxon>Dendrobium</taxon>
    </lineage>
</organism>
<dbReference type="EMBL" id="JANQDX010000019">
    <property type="protein sequence ID" value="KAL0904454.1"/>
    <property type="molecule type" value="Genomic_DNA"/>
</dbReference>
<comment type="caution">
    <text evidence="1">The sequence shown here is derived from an EMBL/GenBank/DDBJ whole genome shotgun (WGS) entry which is preliminary data.</text>
</comment>
<dbReference type="AlphaFoldDB" id="A0ABD0TXU5"/>
<sequence length="97" mass="10930">MEFLSSFGSRNALFESCRRCLGSNRRRTHRLSCSSLQQVAECPKEKNQKAEFLLQLVRTRKSESMPEATGGGVLGRRQLLENQSVLSSDCSYNVGSW</sequence>
<reference evidence="1 2" key="1">
    <citation type="journal article" date="2024" name="Plant Biotechnol. J.">
        <title>Dendrobium thyrsiflorum genome and its molecular insights into genes involved in important horticultural traits.</title>
        <authorList>
            <person name="Chen B."/>
            <person name="Wang J.Y."/>
            <person name="Zheng P.J."/>
            <person name="Li K.L."/>
            <person name="Liang Y.M."/>
            <person name="Chen X.F."/>
            <person name="Zhang C."/>
            <person name="Zhao X."/>
            <person name="He X."/>
            <person name="Zhang G.Q."/>
            <person name="Liu Z.J."/>
            <person name="Xu Q."/>
        </authorList>
    </citation>
    <scope>NUCLEOTIDE SEQUENCE [LARGE SCALE GENOMIC DNA]</scope>
    <source>
        <strain evidence="1">GZMU011</strain>
    </source>
</reference>
<evidence type="ECO:0000313" key="1">
    <source>
        <dbReference type="EMBL" id="KAL0904454.1"/>
    </source>
</evidence>
<gene>
    <name evidence="1" type="ORF">M5K25_026570</name>
</gene>
<dbReference type="Proteomes" id="UP001552299">
    <property type="component" value="Unassembled WGS sequence"/>
</dbReference>
<name>A0ABD0TXU5_DENTH</name>
<accession>A0ABD0TXU5</accession>
<evidence type="ECO:0000313" key="2">
    <source>
        <dbReference type="Proteomes" id="UP001552299"/>
    </source>
</evidence>
<protein>
    <submittedName>
        <fullName evidence="1">Uncharacterized protein</fullName>
    </submittedName>
</protein>
<proteinExistence type="predicted"/>
<keyword evidence="2" id="KW-1185">Reference proteome</keyword>